<accession>A0AB33Z0R8</accession>
<dbReference type="RefSeq" id="WP_016390686.1">
    <property type="nucleotide sequence ID" value="NZ_KE646809.1"/>
</dbReference>
<protein>
    <submittedName>
        <fullName evidence="1">Uncharacterized protein</fullName>
    </submittedName>
</protein>
<dbReference type="Proteomes" id="UP000015462">
    <property type="component" value="Unassembled WGS sequence"/>
</dbReference>
<reference evidence="1 2" key="1">
    <citation type="journal article" date="2013" name="Genome Announc.">
        <title>Genome Sequence of the Pyrene- and Fluoranthene-Degrading Bacterium Cycloclasticus sp. Strain PY97M.</title>
        <authorList>
            <person name="Cui Z."/>
            <person name="Xu G."/>
            <person name="Li Q."/>
            <person name="Gao W."/>
            <person name="Zheng L."/>
        </authorList>
    </citation>
    <scope>NUCLEOTIDE SEQUENCE [LARGE SCALE GENOMIC DNA]</scope>
    <source>
        <strain evidence="1 2">PY97M</strain>
    </source>
</reference>
<comment type="caution">
    <text evidence="1">The sequence shown here is derived from an EMBL/GenBank/DDBJ whole genome shotgun (WGS) entry which is preliminary data.</text>
</comment>
<evidence type="ECO:0000313" key="2">
    <source>
        <dbReference type="Proteomes" id="UP000015462"/>
    </source>
</evidence>
<keyword evidence="2" id="KW-1185">Reference proteome</keyword>
<sequence length="470" mass="53112">MGKRAEKAAIQQQQIVESVETLAGLCMPITHTTISKMTGISRRTVERKLEKDPAFSLKTLQNRQKVRTFSEAYNTTIMLPKRRALYTESTNMRSESLGRFGDGTLFSCLCVLIGSIVRSLGEINSSNRCNNAFSFGHDFTNVMIRVENSNQKRRGISSRFVPLRRLREEGHFGLWFTRTGNYKCEEKCFSYTTTFHSAAIWGEAIRLFGQLSHPDCNEVHDYKVAVADLVHIKTHDVKLLLSRCIGIRDGYILMQDDCKPSASDTENRSRVYGTIVSLGSKTRLCAGLIGYDVTACFQSIAITRCDQSIESAEYRKFIANPKQYRKDLASSAGKTYPTIKRAMNAIAFGGKNSIPELDVYAKEAKQIGASVIAQAKLHRPKDYEYAKRLMEQKQGEGSTYEKEQNTVLFHLLAMDERLARDAMSDCFDDYPLQVHDAVYSHQVLDVSVLEKAIAQQTNFNMKVTKEIKDD</sequence>
<dbReference type="AlphaFoldDB" id="A0AB33Z0R8"/>
<dbReference type="EMBL" id="ASHL01000007">
    <property type="protein sequence ID" value="EPD12669.1"/>
    <property type="molecule type" value="Genomic_DNA"/>
</dbReference>
<gene>
    <name evidence="1" type="ORF">L196_08689</name>
</gene>
<evidence type="ECO:0000313" key="1">
    <source>
        <dbReference type="EMBL" id="EPD12669.1"/>
    </source>
</evidence>
<name>A0AB33Z0R8_9GAMM</name>
<proteinExistence type="predicted"/>
<organism evidence="1 2">
    <name type="scientific">Cycloclasticus pugetii</name>
    <dbReference type="NCBI Taxonomy" id="34068"/>
    <lineage>
        <taxon>Bacteria</taxon>
        <taxon>Pseudomonadati</taxon>
        <taxon>Pseudomonadota</taxon>
        <taxon>Gammaproteobacteria</taxon>
        <taxon>Thiotrichales</taxon>
        <taxon>Piscirickettsiaceae</taxon>
        <taxon>Cycloclasticus</taxon>
    </lineage>
</organism>